<keyword evidence="7" id="KW-0325">Glycoprotein</keyword>
<evidence type="ECO:0000256" key="16">
    <source>
        <dbReference type="RuleBase" id="RU361169"/>
    </source>
</evidence>
<sequence length="398" mass="42424">MGVFNSPLAAVNVLLYTAVAFAASCTLTASGEDDAPSFVQAYSACDTITIPQDTVLNISTCMNMTEGANKHISLQGTLRFTPDIEYWSGNGYYFAFQDQITFWMLGGENILLDGGGVLDGMGQPWYDAFASNSSLLRPILLTISQGRNVQVQDITMLNGPEWINFVTDSSDVLYNNIHINASSTSTNLAKNTDGWDIYRSDNVIIQNSVINNGDDCVSFKPNSTNILVSNLNCNGSHGISVGSLGQYPGEYNIVANVTSLNVRMANAENGARIKAFAGPNVGSGIVKNITFQNFVEENVDYPVIIDQCYMTAASVCAAYPSNTYIEDVWITEISGTSSGNEMSLVASLDCSPGGRCININVNDLNLSPPAKYGSATYGCQNVNLTGSAAALFGACTAA</sequence>
<keyword evidence="5 16" id="KW-0378">Hydrolase</keyword>
<dbReference type="Pfam" id="PF00295">
    <property type="entry name" value="Glyco_hydro_28"/>
    <property type="match status" value="1"/>
</dbReference>
<evidence type="ECO:0000256" key="7">
    <source>
        <dbReference type="ARBA" id="ARBA00023180"/>
    </source>
</evidence>
<evidence type="ECO:0000256" key="11">
    <source>
        <dbReference type="ARBA" id="ARBA00023326"/>
    </source>
</evidence>
<keyword evidence="8" id="KW-0119">Carbohydrate metabolism</keyword>
<evidence type="ECO:0000256" key="15">
    <source>
        <dbReference type="PROSITE-ProRule" id="PRU10052"/>
    </source>
</evidence>
<accession>A0A165PIR3</accession>
<protein>
    <recommendedName>
        <fullName evidence="13">galacturonan 1,4-alpha-galacturonidase</fullName>
        <ecNumber evidence="13">3.2.1.67</ecNumber>
    </recommendedName>
</protein>
<keyword evidence="9 16" id="KW-0326">Glycosidase</keyword>
<evidence type="ECO:0000256" key="6">
    <source>
        <dbReference type="ARBA" id="ARBA00023157"/>
    </source>
</evidence>
<dbReference type="AlphaFoldDB" id="A0A165PIR3"/>
<feature type="chain" id="PRO_5007864073" description="galacturonan 1,4-alpha-galacturonidase" evidence="17">
    <location>
        <begin position="23"/>
        <end position="398"/>
    </location>
</feature>
<dbReference type="OrthoDB" id="187139at2759"/>
<evidence type="ECO:0000313" key="19">
    <source>
        <dbReference type="Proteomes" id="UP000076761"/>
    </source>
</evidence>
<dbReference type="GO" id="GO:0005576">
    <property type="term" value="C:extracellular region"/>
    <property type="evidence" value="ECO:0007669"/>
    <property type="project" value="UniProtKB-SubCell"/>
</dbReference>
<evidence type="ECO:0000256" key="5">
    <source>
        <dbReference type="ARBA" id="ARBA00022801"/>
    </source>
</evidence>
<keyword evidence="10" id="KW-0961">Cell wall biogenesis/degradation</keyword>
<evidence type="ECO:0000256" key="8">
    <source>
        <dbReference type="ARBA" id="ARBA00023277"/>
    </source>
</evidence>
<evidence type="ECO:0000256" key="1">
    <source>
        <dbReference type="ARBA" id="ARBA00004613"/>
    </source>
</evidence>
<dbReference type="SUPFAM" id="SSF51126">
    <property type="entry name" value="Pectin lyase-like"/>
    <property type="match status" value="1"/>
</dbReference>
<dbReference type="STRING" id="1314782.A0A165PIR3"/>
<evidence type="ECO:0000256" key="9">
    <source>
        <dbReference type="ARBA" id="ARBA00023295"/>
    </source>
</evidence>
<comment type="catalytic activity">
    <reaction evidence="14">
        <text>[(1-&gt;4)-alpha-D-galacturonosyl](n) + H2O = alpha-D-galacturonate + [(1-&gt;4)-alpha-D-galacturonosyl](n-1)</text>
        <dbReference type="Rhea" id="RHEA:14117"/>
        <dbReference type="Rhea" id="RHEA-COMP:14570"/>
        <dbReference type="Rhea" id="RHEA-COMP:14572"/>
        <dbReference type="ChEBI" id="CHEBI:15377"/>
        <dbReference type="ChEBI" id="CHEBI:58658"/>
        <dbReference type="ChEBI" id="CHEBI:140523"/>
        <dbReference type="EC" id="3.2.1.67"/>
    </reaction>
</comment>
<feature type="signal peptide" evidence="17">
    <location>
        <begin position="1"/>
        <end position="22"/>
    </location>
</feature>
<gene>
    <name evidence="18" type="ORF">NEOLEDRAFT_1074107</name>
</gene>
<evidence type="ECO:0000313" key="18">
    <source>
        <dbReference type="EMBL" id="KZT21095.1"/>
    </source>
</evidence>
<organism evidence="18 19">
    <name type="scientific">Neolentinus lepideus HHB14362 ss-1</name>
    <dbReference type="NCBI Taxonomy" id="1314782"/>
    <lineage>
        <taxon>Eukaryota</taxon>
        <taxon>Fungi</taxon>
        <taxon>Dikarya</taxon>
        <taxon>Basidiomycota</taxon>
        <taxon>Agaricomycotina</taxon>
        <taxon>Agaricomycetes</taxon>
        <taxon>Gloeophyllales</taxon>
        <taxon>Gloeophyllaceae</taxon>
        <taxon>Neolentinus</taxon>
    </lineage>
</organism>
<dbReference type="EC" id="3.2.1.67" evidence="13"/>
<keyword evidence="3" id="KW-0964">Secreted</keyword>
<comment type="similarity">
    <text evidence="2 16">Belongs to the glycosyl hydrolase 28 family.</text>
</comment>
<dbReference type="InterPro" id="IPR012334">
    <property type="entry name" value="Pectin_lyas_fold"/>
</dbReference>
<comment type="subcellular location">
    <subcellularLocation>
        <location evidence="1">Secreted</location>
    </subcellularLocation>
</comment>
<evidence type="ECO:0000256" key="2">
    <source>
        <dbReference type="ARBA" id="ARBA00008834"/>
    </source>
</evidence>
<dbReference type="EMBL" id="KV425611">
    <property type="protein sequence ID" value="KZT21095.1"/>
    <property type="molecule type" value="Genomic_DNA"/>
</dbReference>
<evidence type="ECO:0000256" key="10">
    <source>
        <dbReference type="ARBA" id="ARBA00023316"/>
    </source>
</evidence>
<dbReference type="GO" id="GO:0004650">
    <property type="term" value="F:polygalacturonase activity"/>
    <property type="evidence" value="ECO:0007669"/>
    <property type="project" value="InterPro"/>
</dbReference>
<evidence type="ECO:0000256" key="17">
    <source>
        <dbReference type="SAM" id="SignalP"/>
    </source>
</evidence>
<comment type="function">
    <text evidence="12">Specific in hydrolyzing the terminal glycosidic bond of polygalacturonic acid and oligogalacturonates.</text>
</comment>
<dbReference type="InterPro" id="IPR011050">
    <property type="entry name" value="Pectin_lyase_fold/virulence"/>
</dbReference>
<dbReference type="PROSITE" id="PS00502">
    <property type="entry name" value="POLYGALACTURONASE"/>
    <property type="match status" value="1"/>
</dbReference>
<name>A0A165PIR3_9AGAM</name>
<proteinExistence type="inferred from homology"/>
<dbReference type="Proteomes" id="UP000076761">
    <property type="component" value="Unassembled WGS sequence"/>
</dbReference>
<feature type="active site" evidence="15">
    <location>
        <position position="237"/>
    </location>
</feature>
<evidence type="ECO:0000256" key="12">
    <source>
        <dbReference type="ARBA" id="ARBA00037312"/>
    </source>
</evidence>
<keyword evidence="11" id="KW-0624">Polysaccharide degradation</keyword>
<dbReference type="GO" id="GO:0000272">
    <property type="term" value="P:polysaccharide catabolic process"/>
    <property type="evidence" value="ECO:0007669"/>
    <property type="project" value="UniProtKB-KW"/>
</dbReference>
<keyword evidence="6" id="KW-1015">Disulfide bond</keyword>
<evidence type="ECO:0000256" key="13">
    <source>
        <dbReference type="ARBA" id="ARBA00038933"/>
    </source>
</evidence>
<dbReference type="GO" id="GO:0047911">
    <property type="term" value="F:galacturan 1,4-alpha-galacturonidase activity"/>
    <property type="evidence" value="ECO:0007669"/>
    <property type="project" value="UniProtKB-EC"/>
</dbReference>
<dbReference type="PANTHER" id="PTHR31736">
    <property type="match status" value="1"/>
</dbReference>
<evidence type="ECO:0000256" key="4">
    <source>
        <dbReference type="ARBA" id="ARBA00022729"/>
    </source>
</evidence>
<evidence type="ECO:0000256" key="3">
    <source>
        <dbReference type="ARBA" id="ARBA00022525"/>
    </source>
</evidence>
<dbReference type="InParanoid" id="A0A165PIR3"/>
<dbReference type="GO" id="GO:0071555">
    <property type="term" value="P:cell wall organization"/>
    <property type="evidence" value="ECO:0007669"/>
    <property type="project" value="UniProtKB-KW"/>
</dbReference>
<keyword evidence="19" id="KW-1185">Reference proteome</keyword>
<dbReference type="InterPro" id="IPR000743">
    <property type="entry name" value="Glyco_hydro_28"/>
</dbReference>
<reference evidence="18 19" key="1">
    <citation type="journal article" date="2016" name="Mol. Biol. Evol.">
        <title>Comparative Genomics of Early-Diverging Mushroom-Forming Fungi Provides Insights into the Origins of Lignocellulose Decay Capabilities.</title>
        <authorList>
            <person name="Nagy L.G."/>
            <person name="Riley R."/>
            <person name="Tritt A."/>
            <person name="Adam C."/>
            <person name="Daum C."/>
            <person name="Floudas D."/>
            <person name="Sun H."/>
            <person name="Yadav J.S."/>
            <person name="Pangilinan J."/>
            <person name="Larsson K.H."/>
            <person name="Matsuura K."/>
            <person name="Barry K."/>
            <person name="Labutti K."/>
            <person name="Kuo R."/>
            <person name="Ohm R.A."/>
            <person name="Bhattacharya S.S."/>
            <person name="Shirouzu T."/>
            <person name="Yoshinaga Y."/>
            <person name="Martin F.M."/>
            <person name="Grigoriev I.V."/>
            <person name="Hibbett D.S."/>
        </authorList>
    </citation>
    <scope>NUCLEOTIDE SEQUENCE [LARGE SCALE GENOMIC DNA]</scope>
    <source>
        <strain evidence="18 19">HHB14362 ss-1</strain>
    </source>
</reference>
<dbReference type="Gene3D" id="2.160.20.10">
    <property type="entry name" value="Single-stranded right-handed beta-helix, Pectin lyase-like"/>
    <property type="match status" value="1"/>
</dbReference>
<keyword evidence="4 17" id="KW-0732">Signal</keyword>
<dbReference type="PANTHER" id="PTHR31736:SF12">
    <property type="entry name" value="EXO-POLYGALACTURONASE, PUTATIVE-RELATED"/>
    <property type="match status" value="1"/>
</dbReference>
<evidence type="ECO:0000256" key="14">
    <source>
        <dbReference type="ARBA" id="ARBA00048766"/>
    </source>
</evidence>